<evidence type="ECO:0000259" key="3">
    <source>
        <dbReference type="PROSITE" id="PS51168"/>
    </source>
</evidence>
<feature type="domain" description="Chorismate mutase" evidence="3">
    <location>
        <begin position="1"/>
        <end position="90"/>
    </location>
</feature>
<dbReference type="InterPro" id="IPR036263">
    <property type="entry name" value="Chorismate_II_sf"/>
</dbReference>
<dbReference type="EC" id="5.4.99.5" evidence="1"/>
<dbReference type="InterPro" id="IPR036979">
    <property type="entry name" value="CM_dom_sf"/>
</dbReference>
<evidence type="ECO:0000313" key="4">
    <source>
        <dbReference type="EMBL" id="MBL6820096.1"/>
    </source>
</evidence>
<comment type="caution">
    <text evidence="4">The sequence shown here is derived from an EMBL/GenBank/DDBJ whole genome shotgun (WGS) entry which is preliminary data.</text>
</comment>
<accession>A0A937I8H7</accession>
<evidence type="ECO:0000256" key="2">
    <source>
        <dbReference type="ARBA" id="ARBA00023235"/>
    </source>
</evidence>
<dbReference type="SUPFAM" id="SSF48600">
    <property type="entry name" value="Chorismate mutase II"/>
    <property type="match status" value="1"/>
</dbReference>
<gene>
    <name evidence="4" type="ORF">ISQ61_02480</name>
</gene>
<dbReference type="EMBL" id="JADHQA010000008">
    <property type="protein sequence ID" value="MBL6820096.1"/>
    <property type="molecule type" value="Genomic_DNA"/>
</dbReference>
<dbReference type="GO" id="GO:0046417">
    <property type="term" value="P:chorismate metabolic process"/>
    <property type="evidence" value="ECO:0007669"/>
    <property type="project" value="InterPro"/>
</dbReference>
<reference evidence="4" key="1">
    <citation type="submission" date="2020-10" db="EMBL/GenBank/DDBJ databases">
        <title>Microbiome of the Black Sea water column analyzed by genome centric metagenomics.</title>
        <authorList>
            <person name="Cabello-Yeves P.J."/>
            <person name="Callieri C."/>
            <person name="Picazo A."/>
            <person name="Mehrshad M."/>
            <person name="Haro-Moreno J.M."/>
            <person name="Roda-Garcia J."/>
            <person name="Dzembekova N."/>
            <person name="Slabakova V."/>
            <person name="Slabakova N."/>
            <person name="Moncheva S."/>
            <person name="Rodriguez-Valera F."/>
        </authorList>
    </citation>
    <scope>NUCLEOTIDE SEQUENCE</scope>
    <source>
        <strain evidence="4">BS307-5m-G47</strain>
    </source>
</reference>
<organism evidence="4 5">
    <name type="scientific">SAR86 cluster bacterium</name>
    <dbReference type="NCBI Taxonomy" id="2030880"/>
    <lineage>
        <taxon>Bacteria</taxon>
        <taxon>Pseudomonadati</taxon>
        <taxon>Pseudomonadota</taxon>
        <taxon>Gammaproteobacteria</taxon>
        <taxon>SAR86 cluster</taxon>
    </lineage>
</organism>
<dbReference type="GO" id="GO:0009697">
    <property type="term" value="P:salicylic acid biosynthetic process"/>
    <property type="evidence" value="ECO:0007669"/>
    <property type="project" value="TreeGrafter"/>
</dbReference>
<dbReference type="AlphaFoldDB" id="A0A937I8H7"/>
<evidence type="ECO:0000313" key="5">
    <source>
        <dbReference type="Proteomes" id="UP000704935"/>
    </source>
</evidence>
<keyword evidence="2" id="KW-0413">Isomerase</keyword>
<dbReference type="Gene3D" id="1.20.59.10">
    <property type="entry name" value="Chorismate mutase"/>
    <property type="match status" value="1"/>
</dbReference>
<dbReference type="Pfam" id="PF01817">
    <property type="entry name" value="CM_2"/>
    <property type="match status" value="1"/>
</dbReference>
<dbReference type="InterPro" id="IPR002701">
    <property type="entry name" value="CM_II_prokaryot"/>
</dbReference>
<dbReference type="Proteomes" id="UP000704935">
    <property type="component" value="Unassembled WGS sequence"/>
</dbReference>
<dbReference type="InterPro" id="IPR051331">
    <property type="entry name" value="Chorismate_mutase-related"/>
</dbReference>
<protein>
    <recommendedName>
        <fullName evidence="1">chorismate mutase</fullName>
        <ecNumber evidence="1">5.4.99.5</ecNumber>
    </recommendedName>
</protein>
<evidence type="ECO:0000256" key="1">
    <source>
        <dbReference type="ARBA" id="ARBA00012404"/>
    </source>
</evidence>
<dbReference type="PANTHER" id="PTHR38041">
    <property type="entry name" value="CHORISMATE MUTASE"/>
    <property type="match status" value="1"/>
</dbReference>
<dbReference type="SMART" id="SM00830">
    <property type="entry name" value="CM_2"/>
    <property type="match status" value="1"/>
</dbReference>
<dbReference type="PANTHER" id="PTHR38041:SF1">
    <property type="entry name" value="CHORISMATE MUTASE"/>
    <property type="match status" value="1"/>
</dbReference>
<sequence>MDDEKTLAFIREEIDSIDSEIIALLESRFNLTKEIGPIKRNLDKDLFDESREEEILKKIDELALIYPKEDLKEIFKLIMKTSLNQQKIDE</sequence>
<proteinExistence type="predicted"/>
<dbReference type="GO" id="GO:0004106">
    <property type="term" value="F:chorismate mutase activity"/>
    <property type="evidence" value="ECO:0007669"/>
    <property type="project" value="UniProtKB-EC"/>
</dbReference>
<dbReference type="PROSITE" id="PS51168">
    <property type="entry name" value="CHORISMATE_MUT_2"/>
    <property type="match status" value="1"/>
</dbReference>
<name>A0A937I8H7_9GAMM</name>